<dbReference type="Gene3D" id="3.90.79.10">
    <property type="entry name" value="Nucleoside Triphosphate Pyrophosphohydrolase"/>
    <property type="match status" value="1"/>
</dbReference>
<dbReference type="CDD" id="cd04686">
    <property type="entry name" value="NUDIX_Hydrolase"/>
    <property type="match status" value="1"/>
</dbReference>
<name>A0A0R2N1W8_9LACO</name>
<dbReference type="Proteomes" id="UP000050969">
    <property type="component" value="Unassembled WGS sequence"/>
</dbReference>
<keyword evidence="6" id="KW-1185">Reference proteome</keyword>
<dbReference type="InterPro" id="IPR000086">
    <property type="entry name" value="NUDIX_hydrolase_dom"/>
</dbReference>
<evidence type="ECO:0000256" key="1">
    <source>
        <dbReference type="ARBA" id="ARBA00005582"/>
    </source>
</evidence>
<proteinExistence type="inferred from homology"/>
<dbReference type="GO" id="GO:0016787">
    <property type="term" value="F:hydrolase activity"/>
    <property type="evidence" value="ECO:0007669"/>
    <property type="project" value="UniProtKB-KW"/>
</dbReference>
<dbReference type="OrthoDB" id="369191at2"/>
<dbReference type="PROSITE" id="PS00893">
    <property type="entry name" value="NUDIX_BOX"/>
    <property type="match status" value="1"/>
</dbReference>
<dbReference type="RefSeq" id="WP_054777572.1">
    <property type="nucleotide sequence ID" value="NZ_BBBX01000016.1"/>
</dbReference>
<organism evidence="5 6">
    <name type="scientific">Lacticaseibacillus saniviri JCM 17471 = DSM 24301</name>
    <dbReference type="NCBI Taxonomy" id="1293598"/>
    <lineage>
        <taxon>Bacteria</taxon>
        <taxon>Bacillati</taxon>
        <taxon>Bacillota</taxon>
        <taxon>Bacilli</taxon>
        <taxon>Lactobacillales</taxon>
        <taxon>Lactobacillaceae</taxon>
        <taxon>Lacticaseibacillus</taxon>
    </lineage>
</organism>
<dbReference type="PRINTS" id="PR00502">
    <property type="entry name" value="NUDIXFAMILY"/>
</dbReference>
<dbReference type="STRING" id="1293598.IV56_GL000691"/>
<evidence type="ECO:0000256" key="2">
    <source>
        <dbReference type="ARBA" id="ARBA00022801"/>
    </source>
</evidence>
<dbReference type="AlphaFoldDB" id="A0A0R2N1W8"/>
<comment type="caution">
    <text evidence="5">The sequence shown here is derived from an EMBL/GenBank/DDBJ whole genome shotgun (WGS) entry which is preliminary data.</text>
</comment>
<dbReference type="EMBL" id="JQCE01000027">
    <property type="protein sequence ID" value="KRO17002.1"/>
    <property type="molecule type" value="Genomic_DNA"/>
</dbReference>
<evidence type="ECO:0000259" key="4">
    <source>
        <dbReference type="PROSITE" id="PS51462"/>
    </source>
</evidence>
<evidence type="ECO:0000256" key="3">
    <source>
        <dbReference type="RuleBase" id="RU003476"/>
    </source>
</evidence>
<dbReference type="InterPro" id="IPR015797">
    <property type="entry name" value="NUDIX_hydrolase-like_dom_sf"/>
</dbReference>
<dbReference type="InterPro" id="IPR020084">
    <property type="entry name" value="NUDIX_hydrolase_CS"/>
</dbReference>
<gene>
    <name evidence="5" type="ORF">IV56_GL000691</name>
</gene>
<evidence type="ECO:0000313" key="6">
    <source>
        <dbReference type="Proteomes" id="UP000050969"/>
    </source>
</evidence>
<comment type="similarity">
    <text evidence="1 3">Belongs to the Nudix hydrolase family.</text>
</comment>
<protein>
    <submittedName>
        <fullName evidence="5">Mutt nudix family protein</fullName>
    </submittedName>
</protein>
<dbReference type="SUPFAM" id="SSF55811">
    <property type="entry name" value="Nudix"/>
    <property type="match status" value="1"/>
</dbReference>
<feature type="domain" description="Nudix hydrolase" evidence="4">
    <location>
        <begin position="4"/>
        <end position="143"/>
    </location>
</feature>
<evidence type="ECO:0000313" key="5">
    <source>
        <dbReference type="EMBL" id="KRO17002.1"/>
    </source>
</evidence>
<dbReference type="PATRIC" id="fig|1293598.4.peg.735"/>
<dbReference type="InterPro" id="IPR020476">
    <property type="entry name" value="Nudix_hydrolase"/>
</dbReference>
<dbReference type="PANTHER" id="PTHR43736">
    <property type="entry name" value="ADP-RIBOSE PYROPHOSPHATASE"/>
    <property type="match status" value="1"/>
</dbReference>
<dbReference type="PANTHER" id="PTHR43736:SF1">
    <property type="entry name" value="DIHYDRONEOPTERIN TRIPHOSPHATE DIPHOSPHATASE"/>
    <property type="match status" value="1"/>
</dbReference>
<sequence length="165" mass="18528">MSEEFHRAFGVYGIVGDSDSLVVIRKNGGPYINRYDLPGGSLESGEPLDQAILREIHEETDLTVKAVQQLGITSFRYPWAYQEWRMNQHICVFYAVTDYQGTVAAQVAQFVGQDALGAVRLPLNALTIDNASPLVLKAKEYLQTQQFDPTDTTFANWSVLEKPVW</sequence>
<dbReference type="PROSITE" id="PS51462">
    <property type="entry name" value="NUDIX"/>
    <property type="match status" value="1"/>
</dbReference>
<reference evidence="5 6" key="1">
    <citation type="journal article" date="2015" name="Genome Announc.">
        <title>Expanding the biotechnology potential of lactobacilli through comparative genomics of 213 strains and associated genera.</title>
        <authorList>
            <person name="Sun Z."/>
            <person name="Harris H.M."/>
            <person name="McCann A."/>
            <person name="Guo C."/>
            <person name="Argimon S."/>
            <person name="Zhang W."/>
            <person name="Yang X."/>
            <person name="Jeffery I.B."/>
            <person name="Cooney J.C."/>
            <person name="Kagawa T.F."/>
            <person name="Liu W."/>
            <person name="Song Y."/>
            <person name="Salvetti E."/>
            <person name="Wrobel A."/>
            <person name="Rasinkangas P."/>
            <person name="Parkhill J."/>
            <person name="Rea M.C."/>
            <person name="O'Sullivan O."/>
            <person name="Ritari J."/>
            <person name="Douillard F.P."/>
            <person name="Paul Ross R."/>
            <person name="Yang R."/>
            <person name="Briner A.E."/>
            <person name="Felis G.E."/>
            <person name="de Vos W.M."/>
            <person name="Barrangou R."/>
            <person name="Klaenhammer T.R."/>
            <person name="Caufield P.W."/>
            <person name="Cui Y."/>
            <person name="Zhang H."/>
            <person name="O'Toole P.W."/>
        </authorList>
    </citation>
    <scope>NUCLEOTIDE SEQUENCE [LARGE SCALE GENOMIC DNA]</scope>
    <source>
        <strain evidence="5 6">DSM 24301</strain>
    </source>
</reference>
<keyword evidence="2 3" id="KW-0378">Hydrolase</keyword>
<accession>A0A0R2N1W8</accession>
<dbReference type="Pfam" id="PF00293">
    <property type="entry name" value="NUDIX"/>
    <property type="match status" value="1"/>
</dbReference>